<sequence length="577" mass="64076">MSTDAPEDVIEYAVDAGNVRTIRLTNFDLAEHIAGAFAQANPFIPPVGTPVHNLPSELLAHIFTLGADAEEDDDDDEGDDEAGLGMMDMLQDEPDSEDGGDPRPQLPFQVLVSHVCRRWRDIALQTPTLWTSIDFSEGPPFEKSRAYIERSKECLLDIELDCTLPDETTIDDDDIAEEAFPEDEDADEELAAAAARPPRSGKPLDDKTVARAEGRVLLEDLPAVRDLIMPHLARWRIFELMVNDYTIMHSTLSTLARAGAAPHLEALQLYHYEDSEQYAAFAPPHLKAGLLPFGGRAPALTHVALWGVHLDWERCAFLEGLHDIELAYHAVDVRPSYAAFTRILAHSPRLETLTLCLSGPGGQPDEWPADVVELPSVVTLVLAFHELRYISELMKRLSFPGLKSLALDFDDEDFSSFLTQLAAPAPGRETSFLTGISVLKISGLHCTLSVLDRFYAALPNLTTLSLNCYHLDEVFFHNLFPAGHTLAPASKVPRPGGVWLPRLETLTTSGIDGAQMHELIVARRANPIKRVFMDMDDDVEDDDEAWLRANVEHFEYFEGSDDDDEGPDITEFDEDEE</sequence>
<evidence type="ECO:0000313" key="2">
    <source>
        <dbReference type="Proteomes" id="UP000814033"/>
    </source>
</evidence>
<name>A0ACB8RJV5_9AGAM</name>
<gene>
    <name evidence="1" type="ORF">FA95DRAFT_1562273</name>
</gene>
<evidence type="ECO:0000313" key="1">
    <source>
        <dbReference type="EMBL" id="KAI0044403.1"/>
    </source>
</evidence>
<reference evidence="1" key="1">
    <citation type="submission" date="2021-02" db="EMBL/GenBank/DDBJ databases">
        <authorList>
            <consortium name="DOE Joint Genome Institute"/>
            <person name="Ahrendt S."/>
            <person name="Looney B.P."/>
            <person name="Miyauchi S."/>
            <person name="Morin E."/>
            <person name="Drula E."/>
            <person name="Courty P.E."/>
            <person name="Chicoki N."/>
            <person name="Fauchery L."/>
            <person name="Kohler A."/>
            <person name="Kuo A."/>
            <person name="Labutti K."/>
            <person name="Pangilinan J."/>
            <person name="Lipzen A."/>
            <person name="Riley R."/>
            <person name="Andreopoulos W."/>
            <person name="He G."/>
            <person name="Johnson J."/>
            <person name="Barry K.W."/>
            <person name="Grigoriev I.V."/>
            <person name="Nagy L."/>
            <person name="Hibbett D."/>
            <person name="Henrissat B."/>
            <person name="Matheny P.B."/>
            <person name="Labbe J."/>
            <person name="Martin F."/>
        </authorList>
    </citation>
    <scope>NUCLEOTIDE SEQUENCE</scope>
    <source>
        <strain evidence="1">FP105234-sp</strain>
    </source>
</reference>
<dbReference type="Proteomes" id="UP000814033">
    <property type="component" value="Unassembled WGS sequence"/>
</dbReference>
<organism evidence="1 2">
    <name type="scientific">Auriscalpium vulgare</name>
    <dbReference type="NCBI Taxonomy" id="40419"/>
    <lineage>
        <taxon>Eukaryota</taxon>
        <taxon>Fungi</taxon>
        <taxon>Dikarya</taxon>
        <taxon>Basidiomycota</taxon>
        <taxon>Agaricomycotina</taxon>
        <taxon>Agaricomycetes</taxon>
        <taxon>Russulales</taxon>
        <taxon>Auriscalpiaceae</taxon>
        <taxon>Auriscalpium</taxon>
    </lineage>
</organism>
<reference evidence="1" key="2">
    <citation type="journal article" date="2022" name="New Phytol.">
        <title>Evolutionary transition to the ectomycorrhizal habit in the genomes of a hyperdiverse lineage of mushroom-forming fungi.</title>
        <authorList>
            <person name="Looney B."/>
            <person name="Miyauchi S."/>
            <person name="Morin E."/>
            <person name="Drula E."/>
            <person name="Courty P.E."/>
            <person name="Kohler A."/>
            <person name="Kuo A."/>
            <person name="LaButti K."/>
            <person name="Pangilinan J."/>
            <person name="Lipzen A."/>
            <person name="Riley R."/>
            <person name="Andreopoulos W."/>
            <person name="He G."/>
            <person name="Johnson J."/>
            <person name="Nolan M."/>
            <person name="Tritt A."/>
            <person name="Barry K.W."/>
            <person name="Grigoriev I.V."/>
            <person name="Nagy L.G."/>
            <person name="Hibbett D."/>
            <person name="Henrissat B."/>
            <person name="Matheny P.B."/>
            <person name="Labbe J."/>
            <person name="Martin F.M."/>
        </authorList>
    </citation>
    <scope>NUCLEOTIDE SEQUENCE</scope>
    <source>
        <strain evidence="1">FP105234-sp</strain>
    </source>
</reference>
<comment type="caution">
    <text evidence="1">The sequence shown here is derived from an EMBL/GenBank/DDBJ whole genome shotgun (WGS) entry which is preliminary data.</text>
</comment>
<proteinExistence type="predicted"/>
<dbReference type="EMBL" id="MU275984">
    <property type="protein sequence ID" value="KAI0044403.1"/>
    <property type="molecule type" value="Genomic_DNA"/>
</dbReference>
<keyword evidence="2" id="KW-1185">Reference proteome</keyword>
<accession>A0ACB8RJV5</accession>
<protein>
    <submittedName>
        <fullName evidence="1">Uncharacterized protein</fullName>
    </submittedName>
</protein>